<keyword evidence="1" id="KW-0472">Membrane</keyword>
<keyword evidence="1" id="KW-0812">Transmembrane</keyword>
<accession>A0A6C0FDH1</accession>
<dbReference type="AlphaFoldDB" id="A0A6C0FDH1"/>
<name>A0A6C0FDH1_9ZZZZ</name>
<evidence type="ECO:0000256" key="1">
    <source>
        <dbReference type="SAM" id="Phobius"/>
    </source>
</evidence>
<dbReference type="Gene3D" id="2.170.16.10">
    <property type="entry name" value="Hedgehog/Intein (Hint) domain"/>
    <property type="match status" value="1"/>
</dbReference>
<dbReference type="EMBL" id="MN738832">
    <property type="protein sequence ID" value="QHT38609.1"/>
    <property type="molecule type" value="Genomic_DNA"/>
</dbReference>
<evidence type="ECO:0008006" key="3">
    <source>
        <dbReference type="Google" id="ProtNLM"/>
    </source>
</evidence>
<evidence type="ECO:0000313" key="2">
    <source>
        <dbReference type="EMBL" id="QHT38609.1"/>
    </source>
</evidence>
<proteinExistence type="predicted"/>
<reference evidence="2" key="1">
    <citation type="journal article" date="2020" name="Nature">
        <title>Giant virus diversity and host interactions through global metagenomics.</title>
        <authorList>
            <person name="Schulz F."/>
            <person name="Roux S."/>
            <person name="Paez-Espino D."/>
            <person name="Jungbluth S."/>
            <person name="Walsh D.A."/>
            <person name="Denef V.J."/>
            <person name="McMahon K.D."/>
            <person name="Konstantinidis K.T."/>
            <person name="Eloe-Fadrosh E.A."/>
            <person name="Kyrpides N.C."/>
            <person name="Woyke T."/>
        </authorList>
    </citation>
    <scope>NUCLEOTIDE SEQUENCE</scope>
    <source>
        <strain evidence="2">GVMAG-S-ERX556106-38</strain>
    </source>
</reference>
<organism evidence="2">
    <name type="scientific">viral metagenome</name>
    <dbReference type="NCBI Taxonomy" id="1070528"/>
    <lineage>
        <taxon>unclassified sequences</taxon>
        <taxon>metagenomes</taxon>
        <taxon>organismal metagenomes</taxon>
    </lineage>
</organism>
<dbReference type="InterPro" id="IPR036844">
    <property type="entry name" value="Hint_dom_sf"/>
</dbReference>
<feature type="transmembrane region" description="Helical" evidence="1">
    <location>
        <begin position="100"/>
        <end position="124"/>
    </location>
</feature>
<protein>
    <recommendedName>
        <fullName evidence="3">Hint domain-containing protein</fullName>
    </recommendedName>
</protein>
<feature type="transmembrane region" description="Helical" evidence="1">
    <location>
        <begin position="7"/>
        <end position="30"/>
    </location>
</feature>
<dbReference type="SUPFAM" id="SSF51294">
    <property type="entry name" value="Hedgehog/intein (Hint) domain"/>
    <property type="match status" value="1"/>
</dbReference>
<keyword evidence="1" id="KW-1133">Transmembrane helix</keyword>
<sequence length="296" mass="33493">MPKGNDWFNFIYVTVAYVALATGMILFVAIEDIRANWPKYRCNPVYMPLSKNVSQDFTYCIQNMQSNYMGVLLKPITWIIKNLGSMAEEVFGSLQMFRKMIYYIRTMIMKIVTSIMGIFANFIIQMQKMAIAVKDTVGKLMGVLVSLVYMLDGSVKTMQSAWAGPPGQMVRFMCFREDTLVPMSGGKKMKMKDISLGDTLYSGKKVLAVLKVSNANDEPFYKFVGKNGNSDIYVTGSHYVLDETSGKYIMTKNHPAAVLTNEKDSSFACLITEDHTIPLGDYVFWDWEDDIIPNKA</sequence>